<dbReference type="RefSeq" id="WP_096994776.1">
    <property type="nucleotide sequence ID" value="NZ_JBHSII010000001.1"/>
</dbReference>
<comment type="subcellular location">
    <subcellularLocation>
        <location evidence="1">Cell membrane</location>
        <topology evidence="1">Multi-pass membrane protein</topology>
    </subcellularLocation>
</comment>
<dbReference type="NCBIfam" id="TIGR00374">
    <property type="entry name" value="flippase-like domain"/>
    <property type="match status" value="1"/>
</dbReference>
<sequence length="317" mass="35989">MKKKLTNKKSFIYAFIFISLFYISVILVLEQQFRLELLKKINYQNIVVVVLLFLVSIFVRYFRWHLIMKNNGEDHCFFRGLFFYVSGFAFTASPGKIGELSRVIHYRAIGVSSDVVISSFIIERFFDLIVVLVLASVLLVNFSSLKLVAVVIIFMITVVVLLANNLTLTKSICRFFVNKNYFNTRRLFLLVYKVFCNVNYGLETKSFLVYMLLGTMAWCSTSFILVYLSYIFDIQVNGLDLMAVYPAAMLSGAVSFIPGGVGATEAVIVIILNHWGVSLTVATTIALIVRFSTLWLAMFVGIICTIISSLFLKQDNI</sequence>
<feature type="transmembrane region" description="Helical" evidence="6">
    <location>
        <begin position="267"/>
        <end position="289"/>
    </location>
</feature>
<protein>
    <submittedName>
        <fullName evidence="7">Uncharacterized protein</fullName>
    </submittedName>
</protein>
<feature type="transmembrane region" description="Helical" evidence="6">
    <location>
        <begin position="242"/>
        <end position="261"/>
    </location>
</feature>
<gene>
    <name evidence="7" type="ORF">VTH8203_03420</name>
</gene>
<dbReference type="OrthoDB" id="9799911at2"/>
<proteinExistence type="predicted"/>
<feature type="transmembrane region" description="Helical" evidence="6">
    <location>
        <begin position="12"/>
        <end position="29"/>
    </location>
</feature>
<organism evidence="7 8">
    <name type="scientific">Vibrio thalassae</name>
    <dbReference type="NCBI Taxonomy" id="1243014"/>
    <lineage>
        <taxon>Bacteria</taxon>
        <taxon>Pseudomonadati</taxon>
        <taxon>Pseudomonadota</taxon>
        <taxon>Gammaproteobacteria</taxon>
        <taxon>Vibrionales</taxon>
        <taxon>Vibrionaceae</taxon>
        <taxon>Vibrio</taxon>
    </lineage>
</organism>
<dbReference type="PANTHER" id="PTHR39087:SF2">
    <property type="entry name" value="UPF0104 MEMBRANE PROTEIN MJ1595"/>
    <property type="match status" value="1"/>
</dbReference>
<name>A0A240EM53_9VIBR</name>
<dbReference type="Pfam" id="PF03706">
    <property type="entry name" value="LPG_synthase_TM"/>
    <property type="match status" value="1"/>
</dbReference>
<feature type="transmembrane region" description="Helical" evidence="6">
    <location>
        <begin position="148"/>
        <end position="166"/>
    </location>
</feature>
<accession>A0A240EM53</accession>
<feature type="transmembrane region" description="Helical" evidence="6">
    <location>
        <begin position="125"/>
        <end position="142"/>
    </location>
</feature>
<evidence type="ECO:0000256" key="5">
    <source>
        <dbReference type="ARBA" id="ARBA00023136"/>
    </source>
</evidence>
<dbReference type="EMBL" id="OANU01000073">
    <property type="protein sequence ID" value="SNX49772.1"/>
    <property type="molecule type" value="Genomic_DNA"/>
</dbReference>
<keyword evidence="2" id="KW-1003">Cell membrane</keyword>
<dbReference type="Proteomes" id="UP000219336">
    <property type="component" value="Unassembled WGS sequence"/>
</dbReference>
<reference evidence="8" key="1">
    <citation type="submission" date="2016-06" db="EMBL/GenBank/DDBJ databases">
        <authorList>
            <person name="Rodrigo-Torres L."/>
            <person name="Arahal R.D."/>
            <person name="Lucena T."/>
        </authorList>
    </citation>
    <scope>NUCLEOTIDE SEQUENCE [LARGE SCALE GENOMIC DNA]</scope>
    <source>
        <strain evidence="8">CECT8203</strain>
    </source>
</reference>
<evidence type="ECO:0000313" key="7">
    <source>
        <dbReference type="EMBL" id="SNX49772.1"/>
    </source>
</evidence>
<dbReference type="AlphaFoldDB" id="A0A240EM53"/>
<keyword evidence="3 6" id="KW-0812">Transmembrane</keyword>
<dbReference type="GO" id="GO:0005886">
    <property type="term" value="C:plasma membrane"/>
    <property type="evidence" value="ECO:0007669"/>
    <property type="project" value="UniProtKB-SubCell"/>
</dbReference>
<evidence type="ECO:0000313" key="8">
    <source>
        <dbReference type="Proteomes" id="UP000219336"/>
    </source>
</evidence>
<evidence type="ECO:0000256" key="3">
    <source>
        <dbReference type="ARBA" id="ARBA00022692"/>
    </source>
</evidence>
<evidence type="ECO:0000256" key="2">
    <source>
        <dbReference type="ARBA" id="ARBA00022475"/>
    </source>
</evidence>
<feature type="transmembrane region" description="Helical" evidence="6">
    <location>
        <begin position="294"/>
        <end position="312"/>
    </location>
</feature>
<dbReference type="InterPro" id="IPR022791">
    <property type="entry name" value="L-PG_synthase/AglD"/>
</dbReference>
<feature type="transmembrane region" description="Helical" evidence="6">
    <location>
        <begin position="41"/>
        <end position="62"/>
    </location>
</feature>
<keyword evidence="5 6" id="KW-0472">Membrane</keyword>
<evidence type="ECO:0000256" key="6">
    <source>
        <dbReference type="SAM" id="Phobius"/>
    </source>
</evidence>
<keyword evidence="8" id="KW-1185">Reference proteome</keyword>
<keyword evidence="4 6" id="KW-1133">Transmembrane helix</keyword>
<dbReference type="PANTHER" id="PTHR39087">
    <property type="entry name" value="UPF0104 MEMBRANE PROTEIN MJ1595"/>
    <property type="match status" value="1"/>
</dbReference>
<feature type="transmembrane region" description="Helical" evidence="6">
    <location>
        <begin position="208"/>
        <end position="230"/>
    </location>
</feature>
<evidence type="ECO:0000256" key="1">
    <source>
        <dbReference type="ARBA" id="ARBA00004651"/>
    </source>
</evidence>
<evidence type="ECO:0000256" key="4">
    <source>
        <dbReference type="ARBA" id="ARBA00022989"/>
    </source>
</evidence>